<reference evidence="5" key="1">
    <citation type="submission" date="2018-11" db="EMBL/GenBank/DDBJ databases">
        <authorList>
            <consortium name="Genoscope - CEA"/>
            <person name="William W."/>
        </authorList>
    </citation>
    <scope>NUCLEOTIDE SEQUENCE</scope>
</reference>
<gene>
    <name evidence="5" type="ORF">BRAA03T11366Z</name>
    <name evidence="4" type="ORF">BRAPAZ1V2_A03P21100.2</name>
</gene>
<comment type="pathway">
    <text evidence="2">Amino-acid degradation; L-valine degradation.</text>
</comment>
<dbReference type="InterPro" id="IPR029045">
    <property type="entry name" value="ClpP/crotonase-like_dom_sf"/>
</dbReference>
<dbReference type="EMBL" id="LS974619">
    <property type="protein sequence ID" value="CAG7880767.1"/>
    <property type="molecule type" value="Genomic_DNA"/>
</dbReference>
<evidence type="ECO:0000256" key="1">
    <source>
        <dbReference type="ARBA" id="ARBA00022801"/>
    </source>
</evidence>
<dbReference type="EC" id="3.1.2.4" evidence="2"/>
<keyword evidence="1 2" id="KW-0378">Hydrolase</keyword>
<proteinExistence type="inferred from homology"/>
<protein>
    <recommendedName>
        <fullName evidence="2">3-hydroxyisobutyryl-CoA hydrolase</fullName>
        <shortName evidence="2">HIB-CoA hydrolase</shortName>
        <shortName evidence="2">HIBYL-CoA-H</shortName>
        <ecNumber evidence="2">3.1.2.4</ecNumber>
    </recommendedName>
    <alternativeName>
        <fullName evidence="2">3-hydroxyisobutyryl-coenzyme A hydrolase</fullName>
    </alternativeName>
</protein>
<evidence type="ECO:0000256" key="2">
    <source>
        <dbReference type="RuleBase" id="RU369070"/>
    </source>
</evidence>
<dbReference type="InterPro" id="IPR032259">
    <property type="entry name" value="HIBYL-CoA-H"/>
</dbReference>
<comment type="similarity">
    <text evidence="2">Belongs to the enoyl-CoA hydratase/isomerase family.</text>
</comment>
<dbReference type="AlphaFoldDB" id="A0A3P6A7D8"/>
<dbReference type="EMBL" id="LR031572">
    <property type="protein sequence ID" value="VDC80148.1"/>
    <property type="molecule type" value="Genomic_DNA"/>
</dbReference>
<sequence length="205" mass="22337">MAGAGGDEFVKGNVYPNGVAVITLDRTKALNAMNLEMDLKYKSFLDEWESDRRVKCVIIEGSTPRAFCAGMDIKGVAAEIQKDKNTPLVQKVFTAEYTLICAIAGYKKPYISLMDGITMGFGLGLSGHGRYRVITERTVLAMPENGIGLFPDVGFSYIAAHSPGGGSVGAYLGLTGKRILKHPLQFNFLDPQQHHAKKFLLPTSY</sequence>
<feature type="domain" description="Enoyl-CoA hydratase/isomerase" evidence="3">
    <location>
        <begin position="20"/>
        <end position="180"/>
    </location>
</feature>
<dbReference type="Pfam" id="PF16113">
    <property type="entry name" value="ECH_2"/>
    <property type="match status" value="1"/>
</dbReference>
<dbReference type="InterPro" id="IPR045004">
    <property type="entry name" value="ECH_dom"/>
</dbReference>
<evidence type="ECO:0000313" key="4">
    <source>
        <dbReference type="EMBL" id="CAG7880767.1"/>
    </source>
</evidence>
<organism evidence="5">
    <name type="scientific">Brassica campestris</name>
    <name type="common">Field mustard</name>
    <dbReference type="NCBI Taxonomy" id="3711"/>
    <lineage>
        <taxon>Eukaryota</taxon>
        <taxon>Viridiplantae</taxon>
        <taxon>Streptophyta</taxon>
        <taxon>Embryophyta</taxon>
        <taxon>Tracheophyta</taxon>
        <taxon>Spermatophyta</taxon>
        <taxon>Magnoliopsida</taxon>
        <taxon>eudicotyledons</taxon>
        <taxon>Gunneridae</taxon>
        <taxon>Pentapetalae</taxon>
        <taxon>rosids</taxon>
        <taxon>malvids</taxon>
        <taxon>Brassicales</taxon>
        <taxon>Brassicaceae</taxon>
        <taxon>Brassiceae</taxon>
        <taxon>Brassica</taxon>
    </lineage>
</organism>
<dbReference type="GO" id="GO:0003860">
    <property type="term" value="F:3-hydroxyisobutyryl-CoA hydrolase activity"/>
    <property type="evidence" value="ECO:0007669"/>
    <property type="project" value="UniProtKB-UniRule"/>
</dbReference>
<dbReference type="Gene3D" id="3.90.226.10">
    <property type="entry name" value="2-enoyl-CoA Hydratase, Chain A, domain 1"/>
    <property type="match status" value="1"/>
</dbReference>
<evidence type="ECO:0000259" key="3">
    <source>
        <dbReference type="Pfam" id="PF16113"/>
    </source>
</evidence>
<dbReference type="PANTHER" id="PTHR43176">
    <property type="entry name" value="3-HYDROXYISOBUTYRYL-COA HYDROLASE-RELATED"/>
    <property type="match status" value="1"/>
</dbReference>
<dbReference type="CDD" id="cd06558">
    <property type="entry name" value="crotonase-like"/>
    <property type="match status" value="1"/>
</dbReference>
<name>A0A3P6A7D8_BRACM</name>
<dbReference type="PANTHER" id="PTHR43176:SF16">
    <property type="entry name" value="3-HYDROXYISOBUTYRYL-COA HYDROLASE-LIKE PROTEIN 3, MITOCHONDRIAL"/>
    <property type="match status" value="1"/>
</dbReference>
<dbReference type="GO" id="GO:0006574">
    <property type="term" value="P:L-valine catabolic process"/>
    <property type="evidence" value="ECO:0007669"/>
    <property type="project" value="UniProtKB-UniRule"/>
</dbReference>
<comment type="catalytic activity">
    <reaction evidence="2">
        <text>3-hydroxy-2-methylpropanoyl-CoA + H2O = 3-hydroxy-2-methylpropanoate + CoA + H(+)</text>
        <dbReference type="Rhea" id="RHEA:20888"/>
        <dbReference type="ChEBI" id="CHEBI:11805"/>
        <dbReference type="ChEBI" id="CHEBI:15377"/>
        <dbReference type="ChEBI" id="CHEBI:15378"/>
        <dbReference type="ChEBI" id="CHEBI:57287"/>
        <dbReference type="ChEBI" id="CHEBI:57340"/>
        <dbReference type="EC" id="3.1.2.4"/>
    </reaction>
</comment>
<accession>A0A3P6A7D8</accession>
<dbReference type="Gramene" id="A03p21100.2_BraZ1">
    <property type="protein sequence ID" value="A03p21100.2_BraZ1.CDS"/>
    <property type="gene ID" value="A03g21100.2_BraZ1"/>
</dbReference>
<dbReference type="Proteomes" id="UP000694005">
    <property type="component" value="Chromosome A03"/>
</dbReference>
<evidence type="ECO:0000313" key="5">
    <source>
        <dbReference type="EMBL" id="VDC80148.1"/>
    </source>
</evidence>
<dbReference type="SUPFAM" id="SSF52096">
    <property type="entry name" value="ClpP/crotonase"/>
    <property type="match status" value="1"/>
</dbReference>
<comment type="function">
    <text evidence="2">Hydrolyzes 3-hydroxyisobutyryl-CoA (HIBYL-CoA), a saline catabolite. Has high activity toward isobutyryl-CoA. Could be an isobutyryl-CoA dehydrogenase that functions in valine catabolism.</text>
</comment>